<gene>
    <name evidence="1" type="ORF">ACFYKX_13175</name>
</gene>
<organism evidence="1 2">
    <name type="scientific">Cytobacillus spartinae</name>
    <dbReference type="NCBI Taxonomy" id="3299023"/>
    <lineage>
        <taxon>Bacteria</taxon>
        <taxon>Bacillati</taxon>
        <taxon>Bacillota</taxon>
        <taxon>Bacilli</taxon>
        <taxon>Bacillales</taxon>
        <taxon>Bacillaceae</taxon>
        <taxon>Cytobacillus</taxon>
    </lineage>
</organism>
<proteinExistence type="predicted"/>
<sequence length="106" mass="12623">MNSYKLLLLLSYFNTVQASYSYIEICELFGLNYQQIENFIDQLFSEEYIYLDGYYKISSKGKELLKQNQLDNIDIFDDIQEESIFVNPPLEFDEIYIPKNFTAKVK</sequence>
<comment type="caution">
    <text evidence="1">The sequence shown here is derived from an EMBL/GenBank/DDBJ whole genome shotgun (WGS) entry which is preliminary data.</text>
</comment>
<name>A0ABW6KF82_9BACI</name>
<protein>
    <submittedName>
        <fullName evidence="1">Uncharacterized protein</fullName>
    </submittedName>
</protein>
<dbReference type="RefSeq" id="WP_389361504.1">
    <property type="nucleotide sequence ID" value="NZ_JBIACK010000005.1"/>
</dbReference>
<keyword evidence="2" id="KW-1185">Reference proteome</keyword>
<evidence type="ECO:0000313" key="2">
    <source>
        <dbReference type="Proteomes" id="UP001601059"/>
    </source>
</evidence>
<accession>A0ABW6KF82</accession>
<dbReference type="Proteomes" id="UP001601059">
    <property type="component" value="Unassembled WGS sequence"/>
</dbReference>
<reference evidence="1 2" key="1">
    <citation type="submission" date="2024-08" db="EMBL/GenBank/DDBJ databases">
        <title>Two novel Cytobacillus novel species.</title>
        <authorList>
            <person name="Liu G."/>
        </authorList>
    </citation>
    <scope>NUCLEOTIDE SEQUENCE [LARGE SCALE GENOMIC DNA]</scope>
    <source>
        <strain evidence="1 2">FJAT-54145</strain>
    </source>
</reference>
<evidence type="ECO:0000313" key="1">
    <source>
        <dbReference type="EMBL" id="MFE8701550.1"/>
    </source>
</evidence>
<dbReference type="SUPFAM" id="SSF46785">
    <property type="entry name" value="Winged helix' DNA-binding domain"/>
    <property type="match status" value="1"/>
</dbReference>
<dbReference type="EMBL" id="JBIACK010000005">
    <property type="protein sequence ID" value="MFE8701550.1"/>
    <property type="molecule type" value="Genomic_DNA"/>
</dbReference>
<dbReference type="InterPro" id="IPR036390">
    <property type="entry name" value="WH_DNA-bd_sf"/>
</dbReference>